<dbReference type="InterPro" id="IPR029052">
    <property type="entry name" value="Metallo-depent_PP-like"/>
</dbReference>
<evidence type="ECO:0000313" key="3">
    <source>
        <dbReference type="Proteomes" id="UP000620559"/>
    </source>
</evidence>
<dbReference type="InterPro" id="IPR004843">
    <property type="entry name" value="Calcineurin-like_PHP"/>
</dbReference>
<dbReference type="Gene3D" id="3.60.21.10">
    <property type="match status" value="1"/>
</dbReference>
<name>A0A8J7FCZ3_9CYAN</name>
<dbReference type="PANTHER" id="PTHR42850:SF4">
    <property type="entry name" value="ZINC-DEPENDENT ENDOPOLYPHOSPHATASE"/>
    <property type="match status" value="1"/>
</dbReference>
<dbReference type="RefSeq" id="WP_193917492.1">
    <property type="nucleotide sequence ID" value="NZ_JADEWL010000009.1"/>
</dbReference>
<dbReference type="CDD" id="cd00144">
    <property type="entry name" value="MPP_PPP_family"/>
    <property type="match status" value="1"/>
</dbReference>
<dbReference type="InterPro" id="IPR050126">
    <property type="entry name" value="Ap4A_hydrolase"/>
</dbReference>
<feature type="domain" description="Calcineurin-like phosphoesterase" evidence="1">
    <location>
        <begin position="5"/>
        <end position="175"/>
    </location>
</feature>
<protein>
    <submittedName>
        <fullName evidence="2">Serine/threonine protein phosphatase</fullName>
    </submittedName>
</protein>
<dbReference type="EMBL" id="JADEWL010000009">
    <property type="protein sequence ID" value="MBE9211991.1"/>
    <property type="molecule type" value="Genomic_DNA"/>
</dbReference>
<dbReference type="Pfam" id="PF00149">
    <property type="entry name" value="Metallophos"/>
    <property type="match status" value="1"/>
</dbReference>
<dbReference type="SUPFAM" id="SSF56300">
    <property type="entry name" value="Metallo-dependent phosphatases"/>
    <property type="match status" value="1"/>
</dbReference>
<dbReference type="GO" id="GO:0005737">
    <property type="term" value="C:cytoplasm"/>
    <property type="evidence" value="ECO:0007669"/>
    <property type="project" value="TreeGrafter"/>
</dbReference>
<dbReference type="GO" id="GO:0016791">
    <property type="term" value="F:phosphatase activity"/>
    <property type="evidence" value="ECO:0007669"/>
    <property type="project" value="TreeGrafter"/>
</dbReference>
<proteinExistence type="predicted"/>
<dbReference type="Proteomes" id="UP000620559">
    <property type="component" value="Unassembled WGS sequence"/>
</dbReference>
<sequence length="236" mass="26930">MCRRIFIGDVHGHYDGLMLLLNVISPDRDDRVYFLGDLINRGPKSAQVVEFVRKSPYYCVLGNHEQMLLDYFQDKQVINKTIEKASCTYKETIDSYLKSDISLLPVHLEWFSNLPLYLDLGDIWAVHGGVNPQLALDKQSQKEFCWIRQPFHSMSKPYFPDKLIIVGHTPTFKIGGVIPGKLVQGKGWLDIDTGAYDRRSGWLTALDMTNSIVYQANVFSRKTRVSALSEIVEEIG</sequence>
<dbReference type="GO" id="GO:0008803">
    <property type="term" value="F:bis(5'-nucleosyl)-tetraphosphatase (symmetrical) activity"/>
    <property type="evidence" value="ECO:0007669"/>
    <property type="project" value="TreeGrafter"/>
</dbReference>
<dbReference type="AlphaFoldDB" id="A0A8J7FCZ3"/>
<organism evidence="2 3">
    <name type="scientific">Plectonema cf. radiosum LEGE 06105</name>
    <dbReference type="NCBI Taxonomy" id="945769"/>
    <lineage>
        <taxon>Bacteria</taxon>
        <taxon>Bacillati</taxon>
        <taxon>Cyanobacteriota</taxon>
        <taxon>Cyanophyceae</taxon>
        <taxon>Oscillatoriophycideae</taxon>
        <taxon>Oscillatoriales</taxon>
        <taxon>Microcoleaceae</taxon>
        <taxon>Plectonema</taxon>
    </lineage>
</organism>
<reference evidence="2" key="1">
    <citation type="submission" date="2020-10" db="EMBL/GenBank/DDBJ databases">
        <authorList>
            <person name="Castelo-Branco R."/>
            <person name="Eusebio N."/>
            <person name="Adriana R."/>
            <person name="Vieira A."/>
            <person name="Brugerolle De Fraissinette N."/>
            <person name="Rezende De Castro R."/>
            <person name="Schneider M.P."/>
            <person name="Vasconcelos V."/>
            <person name="Leao P.N."/>
        </authorList>
    </citation>
    <scope>NUCLEOTIDE SEQUENCE</scope>
    <source>
        <strain evidence="2">LEGE 06105</strain>
    </source>
</reference>
<gene>
    <name evidence="2" type="ORF">IQ247_04565</name>
</gene>
<evidence type="ECO:0000259" key="1">
    <source>
        <dbReference type="Pfam" id="PF00149"/>
    </source>
</evidence>
<accession>A0A8J7FCZ3</accession>
<keyword evidence="3" id="KW-1185">Reference proteome</keyword>
<dbReference type="GO" id="GO:0110154">
    <property type="term" value="P:RNA decapping"/>
    <property type="evidence" value="ECO:0007669"/>
    <property type="project" value="TreeGrafter"/>
</dbReference>
<evidence type="ECO:0000313" key="2">
    <source>
        <dbReference type="EMBL" id="MBE9211991.1"/>
    </source>
</evidence>
<dbReference type="PANTHER" id="PTHR42850">
    <property type="entry name" value="METALLOPHOSPHOESTERASE"/>
    <property type="match status" value="1"/>
</dbReference>
<comment type="caution">
    <text evidence="2">The sequence shown here is derived from an EMBL/GenBank/DDBJ whole genome shotgun (WGS) entry which is preliminary data.</text>
</comment>